<dbReference type="GO" id="GO:0005634">
    <property type="term" value="C:nucleus"/>
    <property type="evidence" value="ECO:0007669"/>
    <property type="project" value="TreeGrafter"/>
</dbReference>
<gene>
    <name evidence="5" type="ORF">SteCoe_5698</name>
</gene>
<dbReference type="OrthoDB" id="432281at2759"/>
<evidence type="ECO:0000256" key="3">
    <source>
        <dbReference type="PROSITE-ProRule" id="PRU00023"/>
    </source>
</evidence>
<evidence type="ECO:0000256" key="1">
    <source>
        <dbReference type="ARBA" id="ARBA00022737"/>
    </source>
</evidence>
<dbReference type="Gene3D" id="1.25.40.20">
    <property type="entry name" value="Ankyrin repeat-containing domain"/>
    <property type="match status" value="1"/>
</dbReference>
<sequence length="250" mass="29294">MDLVTKSKLRVRKAQSTSRNNKKSPPRFQNLTQSPKRFKFLSPRFKKKLKQSIRSSSPKIKNQEQETIYIPPTFSPKLYNHIFLLQPDSPYDLKSKNMQRIETDLKKMFYKQELQNEEMLGKITDLRKNCGDLATTISLQTRIHKNQLRELLSEKKKCHRKRAVFFRLVKSGELFEIQALLTLFPELIKDIDSTGQTALHWAARRCNKKMYKDLLDYGADPKAQDIAGRTPESILHRSSLNNTFFKVGYK</sequence>
<dbReference type="PROSITE" id="PS50088">
    <property type="entry name" value="ANK_REPEAT"/>
    <property type="match status" value="1"/>
</dbReference>
<evidence type="ECO:0000313" key="6">
    <source>
        <dbReference type="Proteomes" id="UP000187209"/>
    </source>
</evidence>
<dbReference type="SUPFAM" id="SSF48403">
    <property type="entry name" value="Ankyrin repeat"/>
    <property type="match status" value="1"/>
</dbReference>
<accession>A0A1R2CRP8</accession>
<comment type="caution">
    <text evidence="5">The sequence shown here is derived from an EMBL/GenBank/DDBJ whole genome shotgun (WGS) entry which is preliminary data.</text>
</comment>
<dbReference type="PROSITE" id="PS50297">
    <property type="entry name" value="ANK_REP_REGION"/>
    <property type="match status" value="1"/>
</dbReference>
<feature type="region of interest" description="Disordered" evidence="4">
    <location>
        <begin position="1"/>
        <end position="33"/>
    </location>
</feature>
<dbReference type="EMBL" id="MPUH01000076">
    <property type="protein sequence ID" value="OMJ91671.1"/>
    <property type="molecule type" value="Genomic_DNA"/>
</dbReference>
<name>A0A1R2CRP8_9CILI</name>
<protein>
    <submittedName>
        <fullName evidence="5">Uncharacterized protein</fullName>
    </submittedName>
</protein>
<evidence type="ECO:0000256" key="4">
    <source>
        <dbReference type="SAM" id="MobiDB-lite"/>
    </source>
</evidence>
<dbReference type="GO" id="GO:0010468">
    <property type="term" value="P:regulation of gene expression"/>
    <property type="evidence" value="ECO:0007669"/>
    <property type="project" value="TreeGrafter"/>
</dbReference>
<dbReference type="AlphaFoldDB" id="A0A1R2CRP8"/>
<evidence type="ECO:0000256" key="2">
    <source>
        <dbReference type="ARBA" id="ARBA00023043"/>
    </source>
</evidence>
<dbReference type="PANTHER" id="PTHR24124">
    <property type="entry name" value="ANKYRIN REPEAT FAMILY A"/>
    <property type="match status" value="1"/>
</dbReference>
<dbReference type="InterPro" id="IPR036770">
    <property type="entry name" value="Ankyrin_rpt-contain_sf"/>
</dbReference>
<reference evidence="5 6" key="1">
    <citation type="submission" date="2016-11" db="EMBL/GenBank/DDBJ databases">
        <title>The macronuclear genome of Stentor coeruleus: a giant cell with tiny introns.</title>
        <authorList>
            <person name="Slabodnick M."/>
            <person name="Ruby J.G."/>
            <person name="Reiff S.B."/>
            <person name="Swart E.C."/>
            <person name="Gosai S."/>
            <person name="Prabakaran S."/>
            <person name="Witkowska E."/>
            <person name="Larue G.E."/>
            <person name="Fisher S."/>
            <person name="Freeman R.M."/>
            <person name="Gunawardena J."/>
            <person name="Chu W."/>
            <person name="Stover N.A."/>
            <person name="Gregory B.D."/>
            <person name="Nowacki M."/>
            <person name="Derisi J."/>
            <person name="Roy S.W."/>
            <person name="Marshall W.F."/>
            <person name="Sood P."/>
        </authorList>
    </citation>
    <scope>NUCLEOTIDE SEQUENCE [LARGE SCALE GENOMIC DNA]</scope>
    <source>
        <strain evidence="5">WM001</strain>
    </source>
</reference>
<dbReference type="Proteomes" id="UP000187209">
    <property type="component" value="Unassembled WGS sequence"/>
</dbReference>
<dbReference type="PANTHER" id="PTHR24124:SF14">
    <property type="entry name" value="CHROMOSOME UNDETERMINED SCAFFOLD_25, WHOLE GENOME SHOTGUN SEQUENCE"/>
    <property type="match status" value="1"/>
</dbReference>
<organism evidence="5 6">
    <name type="scientific">Stentor coeruleus</name>
    <dbReference type="NCBI Taxonomy" id="5963"/>
    <lineage>
        <taxon>Eukaryota</taxon>
        <taxon>Sar</taxon>
        <taxon>Alveolata</taxon>
        <taxon>Ciliophora</taxon>
        <taxon>Postciliodesmatophora</taxon>
        <taxon>Heterotrichea</taxon>
        <taxon>Heterotrichida</taxon>
        <taxon>Stentoridae</taxon>
        <taxon>Stentor</taxon>
    </lineage>
</organism>
<feature type="repeat" description="ANK" evidence="3">
    <location>
        <begin position="194"/>
        <end position="226"/>
    </location>
</feature>
<keyword evidence="2 3" id="KW-0040">ANK repeat</keyword>
<evidence type="ECO:0000313" key="5">
    <source>
        <dbReference type="EMBL" id="OMJ91671.1"/>
    </source>
</evidence>
<dbReference type="Pfam" id="PF12796">
    <property type="entry name" value="Ank_2"/>
    <property type="match status" value="1"/>
</dbReference>
<keyword evidence="1" id="KW-0677">Repeat</keyword>
<dbReference type="SMART" id="SM00248">
    <property type="entry name" value="ANK"/>
    <property type="match status" value="1"/>
</dbReference>
<keyword evidence="6" id="KW-1185">Reference proteome</keyword>
<proteinExistence type="predicted"/>
<dbReference type="InterPro" id="IPR002110">
    <property type="entry name" value="Ankyrin_rpt"/>
</dbReference>